<evidence type="ECO:0000313" key="2">
    <source>
        <dbReference type="EMBL" id="KKM21352.1"/>
    </source>
</evidence>
<comment type="caution">
    <text evidence="2">The sequence shown here is derived from an EMBL/GenBank/DDBJ whole genome shotgun (WGS) entry which is preliminary data.</text>
</comment>
<dbReference type="InterPro" id="IPR023210">
    <property type="entry name" value="NADP_OxRdtase_dom"/>
</dbReference>
<dbReference type="AlphaFoldDB" id="A0A0F9I1F8"/>
<protein>
    <recommendedName>
        <fullName evidence="1">NADP-dependent oxidoreductase domain-containing protein</fullName>
    </recommendedName>
</protein>
<organism evidence="2">
    <name type="scientific">marine sediment metagenome</name>
    <dbReference type="NCBI Taxonomy" id="412755"/>
    <lineage>
        <taxon>unclassified sequences</taxon>
        <taxon>metagenomes</taxon>
        <taxon>ecological metagenomes</taxon>
    </lineage>
</organism>
<reference evidence="2" key="1">
    <citation type="journal article" date="2015" name="Nature">
        <title>Complex archaea that bridge the gap between prokaryotes and eukaryotes.</title>
        <authorList>
            <person name="Spang A."/>
            <person name="Saw J.H."/>
            <person name="Jorgensen S.L."/>
            <person name="Zaremba-Niedzwiedzka K."/>
            <person name="Martijn J."/>
            <person name="Lind A.E."/>
            <person name="van Eijk R."/>
            <person name="Schleper C."/>
            <person name="Guy L."/>
            <person name="Ettema T.J."/>
        </authorList>
    </citation>
    <scope>NUCLEOTIDE SEQUENCE</scope>
</reference>
<dbReference type="PANTHER" id="PTHR43312:SF1">
    <property type="entry name" value="NADP-DEPENDENT OXIDOREDUCTASE DOMAIN-CONTAINING PROTEIN"/>
    <property type="match status" value="1"/>
</dbReference>
<dbReference type="PANTHER" id="PTHR43312">
    <property type="entry name" value="D-THREO-ALDOSE 1-DEHYDROGENASE"/>
    <property type="match status" value="1"/>
</dbReference>
<dbReference type="CDD" id="cd19086">
    <property type="entry name" value="AKR_AKR11C1"/>
    <property type="match status" value="1"/>
</dbReference>
<dbReference type="Gene3D" id="3.20.20.100">
    <property type="entry name" value="NADP-dependent oxidoreductase domain"/>
    <property type="match status" value="1"/>
</dbReference>
<name>A0A0F9I1F8_9ZZZZ</name>
<evidence type="ECO:0000259" key="1">
    <source>
        <dbReference type="Pfam" id="PF00248"/>
    </source>
</evidence>
<dbReference type="SUPFAM" id="SSF51430">
    <property type="entry name" value="NAD(P)-linked oxidoreductase"/>
    <property type="match status" value="1"/>
</dbReference>
<gene>
    <name evidence="2" type="ORF">LCGC14_1636290</name>
</gene>
<dbReference type="InterPro" id="IPR036812">
    <property type="entry name" value="NAD(P)_OxRdtase_dom_sf"/>
</dbReference>
<feature type="domain" description="NADP-dependent oxidoreductase" evidence="1">
    <location>
        <begin position="55"/>
        <end position="354"/>
    </location>
</feature>
<accession>A0A0F9I1F8</accession>
<dbReference type="Pfam" id="PF00248">
    <property type="entry name" value="Aldo_ket_red"/>
    <property type="match status" value="1"/>
</dbReference>
<dbReference type="InterPro" id="IPR053135">
    <property type="entry name" value="AKR2_Oxidoreductase"/>
</dbReference>
<sequence>MACPSSSGKYRFGKLHNGPTPQFLHQTLARINRKLIANKMKKRHLGNNGFEISEVGLGCWQIGANWGNEIEKKKAFKILDEAISSGITFLDTADVYGDGRSEALIGEFLKHSKADIKVATKFGRGANVFPNKYTEQALRDSVDASSERLNVECIDLVQLHCIPTEVLEKGEIFDWLRILQKEGKIQHFGASVESVEQGLLCIEQEGLQSLQVIYNIFRQKLTKELLPQAYAKGVGIIVRLPLASGLLTGKFTKETQFLENDHRNFNRDGEAFNVGETFAGIPFETGVELADELKTFCPEHMSMVEMSLRWILDHKEVSTIIPGASSPIHIKGNAIASNLPHLSEKLMSDLEAFYDNKVHKHIRGVY</sequence>
<proteinExistence type="predicted"/>
<dbReference type="EMBL" id="LAZR01013571">
    <property type="protein sequence ID" value="KKM21352.1"/>
    <property type="molecule type" value="Genomic_DNA"/>
</dbReference>